<dbReference type="SUPFAM" id="SSF56214">
    <property type="entry name" value="4'-phosphopantetheinyl transferase"/>
    <property type="match status" value="1"/>
</dbReference>
<dbReference type="GO" id="GO:0000287">
    <property type="term" value="F:magnesium ion binding"/>
    <property type="evidence" value="ECO:0007669"/>
    <property type="project" value="InterPro"/>
</dbReference>
<dbReference type="Proteomes" id="UP000315842">
    <property type="component" value="Unassembled WGS sequence"/>
</dbReference>
<feature type="binding site" evidence="2">
    <location>
        <position position="161"/>
    </location>
    <ligand>
        <name>CoA</name>
        <dbReference type="ChEBI" id="CHEBI:57287"/>
    </ligand>
</feature>
<dbReference type="GO" id="GO:0008897">
    <property type="term" value="F:holo-[acyl-carrier-protein] synthase activity"/>
    <property type="evidence" value="ECO:0007669"/>
    <property type="project" value="InterPro"/>
</dbReference>
<sequence>MLADLLPPGVEVTERHGPPVTVPLFADEERAVAQAVPARRAEYAAVRGCAREALSRLGVTTLAVPSAPNRAPVWPQGVVGSMTHCAGYRAAAVARADAWAGLGIDAEPRAPLPPEVAALVLDESERAPLAELDPALCADRVLFSAKESAYKVWSPITGVWLGFEDVRVHLEDDTFVVRLLKPGLGVDELRGRWAVGDDLLVTALALPR</sequence>
<proteinExistence type="predicted"/>
<name>A0A4Y3KBR7_CELUD</name>
<feature type="binding site" evidence="2">
    <location>
        <begin position="83"/>
        <end position="84"/>
    </location>
    <ligand>
        <name>CoA</name>
        <dbReference type="ChEBI" id="CHEBI:57287"/>
    </ligand>
</feature>
<comment type="cofactor">
    <cofactor evidence="3">
        <name>Mg(2+)</name>
        <dbReference type="ChEBI" id="CHEBI:18420"/>
    </cofactor>
</comment>
<keyword evidence="1 6" id="KW-0808">Transferase</keyword>
<feature type="binding site" evidence="2">
    <location>
        <position position="105"/>
    </location>
    <ligand>
        <name>CoA</name>
        <dbReference type="ChEBI" id="CHEBI:57287"/>
    </ligand>
</feature>
<evidence type="ECO:0000259" key="5">
    <source>
        <dbReference type="Pfam" id="PF17837"/>
    </source>
</evidence>
<dbReference type="Pfam" id="PF01648">
    <property type="entry name" value="ACPS"/>
    <property type="match status" value="1"/>
</dbReference>
<feature type="binding site" evidence="3">
    <location>
        <position position="105"/>
    </location>
    <ligand>
        <name>Mg(2+)</name>
        <dbReference type="ChEBI" id="CHEBI:18420"/>
    </ligand>
</feature>
<keyword evidence="7" id="KW-1185">Reference proteome</keyword>
<dbReference type="InterPro" id="IPR003542">
    <property type="entry name" value="Enbac_synth_compD-like"/>
</dbReference>
<comment type="caution">
    <text evidence="6">The sequence shown here is derived from an EMBL/GenBank/DDBJ whole genome shotgun (WGS) entry which is preliminary data.</text>
</comment>
<feature type="binding site" evidence="3">
    <location>
        <position position="106"/>
    </location>
    <ligand>
        <name>Mg(2+)</name>
        <dbReference type="ChEBI" id="CHEBI:18420"/>
    </ligand>
</feature>
<reference evidence="6 7" key="1">
    <citation type="submission" date="2019-06" db="EMBL/GenBank/DDBJ databases">
        <title>Whole genome shotgun sequence of Cellulomonas uda NBRC 3747.</title>
        <authorList>
            <person name="Hosoyama A."/>
            <person name="Uohara A."/>
            <person name="Ohji S."/>
            <person name="Ichikawa N."/>
        </authorList>
    </citation>
    <scope>NUCLEOTIDE SEQUENCE [LARGE SCALE GENOMIC DNA]</scope>
    <source>
        <strain evidence="6 7">NBRC 3747</strain>
    </source>
</reference>
<evidence type="ECO:0000256" key="1">
    <source>
        <dbReference type="ARBA" id="ARBA00022679"/>
    </source>
</evidence>
<dbReference type="GO" id="GO:0005886">
    <property type="term" value="C:plasma membrane"/>
    <property type="evidence" value="ECO:0007669"/>
    <property type="project" value="TreeGrafter"/>
</dbReference>
<feature type="binding site" evidence="3">
    <location>
        <position position="107"/>
    </location>
    <ligand>
        <name>Mg(2+)</name>
        <dbReference type="ChEBI" id="CHEBI:18420"/>
    </ligand>
</feature>
<dbReference type="GO" id="GO:0009239">
    <property type="term" value="P:enterobactin biosynthetic process"/>
    <property type="evidence" value="ECO:0007669"/>
    <property type="project" value="InterPro"/>
</dbReference>
<evidence type="ECO:0000256" key="2">
    <source>
        <dbReference type="PIRSR" id="PIRSR603542-1"/>
    </source>
</evidence>
<dbReference type="PRINTS" id="PR01399">
    <property type="entry name" value="ENTSNTHTASED"/>
</dbReference>
<keyword evidence="3" id="KW-0479">Metal-binding</keyword>
<feature type="domain" description="4'-phosphopantetheinyl transferase N-terminal" evidence="5">
    <location>
        <begin position="28"/>
        <end position="94"/>
    </location>
</feature>
<dbReference type="EMBL" id="BJLP01000016">
    <property type="protein sequence ID" value="GEA80814.1"/>
    <property type="molecule type" value="Genomic_DNA"/>
</dbReference>
<dbReference type="InterPro" id="IPR008278">
    <property type="entry name" value="4-PPantetheinyl_Trfase_dom"/>
</dbReference>
<dbReference type="Pfam" id="PF17837">
    <property type="entry name" value="4PPT_N"/>
    <property type="match status" value="1"/>
</dbReference>
<dbReference type="PANTHER" id="PTHR38096">
    <property type="entry name" value="ENTEROBACTIN SYNTHASE COMPONENT D"/>
    <property type="match status" value="1"/>
</dbReference>
<dbReference type="RefSeq" id="WP_141319612.1">
    <property type="nucleotide sequence ID" value="NZ_BJLP01000016.1"/>
</dbReference>
<organism evidence="6 7">
    <name type="scientific">Cellulomonas uda</name>
    <dbReference type="NCBI Taxonomy" id="1714"/>
    <lineage>
        <taxon>Bacteria</taxon>
        <taxon>Bacillati</taxon>
        <taxon>Actinomycetota</taxon>
        <taxon>Actinomycetes</taxon>
        <taxon>Micrococcales</taxon>
        <taxon>Cellulomonadaceae</taxon>
        <taxon>Cellulomonas</taxon>
    </lineage>
</organism>
<evidence type="ECO:0000256" key="3">
    <source>
        <dbReference type="PIRSR" id="PIRSR603542-2"/>
    </source>
</evidence>
<protein>
    <submittedName>
        <fullName evidence="6">4'-phosphopantetheinyl transferase</fullName>
    </submittedName>
</protein>
<dbReference type="PANTHER" id="PTHR38096:SF1">
    <property type="entry name" value="ENTEROBACTIN SYNTHASE COMPONENT D"/>
    <property type="match status" value="1"/>
</dbReference>
<gene>
    <name evidence="6" type="ORF">CUD01_12580</name>
</gene>
<evidence type="ECO:0000259" key="4">
    <source>
        <dbReference type="Pfam" id="PF01648"/>
    </source>
</evidence>
<dbReference type="InterPro" id="IPR041354">
    <property type="entry name" value="4PPT_N"/>
</dbReference>
<evidence type="ECO:0000313" key="6">
    <source>
        <dbReference type="EMBL" id="GEA80814.1"/>
    </source>
</evidence>
<accession>A0A4Y3KBR7</accession>
<dbReference type="InterPro" id="IPR037143">
    <property type="entry name" value="4-PPantetheinyl_Trfase_dom_sf"/>
</dbReference>
<dbReference type="AlphaFoldDB" id="A0A4Y3KBR7"/>
<feature type="domain" description="4'-phosphopantetheinyl transferase" evidence="4">
    <location>
        <begin position="101"/>
        <end position="174"/>
    </location>
</feature>
<evidence type="ECO:0000313" key="7">
    <source>
        <dbReference type="Proteomes" id="UP000315842"/>
    </source>
</evidence>
<keyword evidence="3" id="KW-0460">Magnesium</keyword>
<feature type="binding site" evidence="2">
    <location>
        <position position="39"/>
    </location>
    <ligand>
        <name>CoA</name>
        <dbReference type="ChEBI" id="CHEBI:57287"/>
    </ligand>
</feature>
<feature type="binding site" evidence="2">
    <location>
        <position position="151"/>
    </location>
    <ligand>
        <name>CoA</name>
        <dbReference type="ChEBI" id="CHEBI:57287"/>
    </ligand>
</feature>
<feature type="binding site" evidence="2">
    <location>
        <position position="147"/>
    </location>
    <ligand>
        <name>CoA</name>
        <dbReference type="ChEBI" id="CHEBI:57287"/>
    </ligand>
</feature>
<dbReference type="GO" id="GO:0009366">
    <property type="term" value="C:enterobactin synthetase complex"/>
    <property type="evidence" value="ECO:0007669"/>
    <property type="project" value="InterPro"/>
</dbReference>
<feature type="binding site" evidence="2">
    <location>
        <position position="47"/>
    </location>
    <ligand>
        <name>CoA</name>
        <dbReference type="ChEBI" id="CHEBI:57287"/>
    </ligand>
</feature>